<dbReference type="GO" id="GO:0005524">
    <property type="term" value="F:ATP binding"/>
    <property type="evidence" value="ECO:0007669"/>
    <property type="project" value="UniProtKB-KW"/>
</dbReference>
<keyword evidence="6" id="KW-0067">ATP-binding</keyword>
<evidence type="ECO:0000313" key="11">
    <source>
        <dbReference type="Proteomes" id="UP001419268"/>
    </source>
</evidence>
<dbReference type="Gene3D" id="1.10.510.10">
    <property type="entry name" value="Transferase(Phosphotransferase) domain 1"/>
    <property type="match status" value="1"/>
</dbReference>
<comment type="catalytic activity">
    <reaction evidence="8">
        <text>L-seryl-[protein] + ATP = O-phospho-L-seryl-[protein] + ADP + H(+)</text>
        <dbReference type="Rhea" id="RHEA:17989"/>
        <dbReference type="Rhea" id="RHEA-COMP:9863"/>
        <dbReference type="Rhea" id="RHEA-COMP:11604"/>
        <dbReference type="ChEBI" id="CHEBI:15378"/>
        <dbReference type="ChEBI" id="CHEBI:29999"/>
        <dbReference type="ChEBI" id="CHEBI:30616"/>
        <dbReference type="ChEBI" id="CHEBI:83421"/>
        <dbReference type="ChEBI" id="CHEBI:456216"/>
        <dbReference type="EC" id="2.7.11.1"/>
    </reaction>
</comment>
<dbReference type="EMBL" id="JBBNAG010000001">
    <property type="protein sequence ID" value="KAK9166600.1"/>
    <property type="molecule type" value="Genomic_DNA"/>
</dbReference>
<dbReference type="SUPFAM" id="SSF56112">
    <property type="entry name" value="Protein kinase-like (PK-like)"/>
    <property type="match status" value="1"/>
</dbReference>
<evidence type="ECO:0000256" key="6">
    <source>
        <dbReference type="ARBA" id="ARBA00022840"/>
    </source>
</evidence>
<dbReference type="InterPro" id="IPR011009">
    <property type="entry name" value="Kinase-like_dom_sf"/>
</dbReference>
<evidence type="ECO:0000256" key="5">
    <source>
        <dbReference type="ARBA" id="ARBA00022777"/>
    </source>
</evidence>
<dbReference type="PANTHER" id="PTHR47973">
    <property type="entry name" value="CYSTEINE-RICH RECEPTOR-LIKE PROTEIN KINASE 3"/>
    <property type="match status" value="1"/>
</dbReference>
<evidence type="ECO:0000256" key="7">
    <source>
        <dbReference type="ARBA" id="ARBA00047899"/>
    </source>
</evidence>
<dbReference type="EC" id="2.7.11.1" evidence="1"/>
<proteinExistence type="predicted"/>
<dbReference type="InterPro" id="IPR000719">
    <property type="entry name" value="Prot_kinase_dom"/>
</dbReference>
<evidence type="ECO:0000313" key="10">
    <source>
        <dbReference type="EMBL" id="KAK9166600.1"/>
    </source>
</evidence>
<accession>A0AAP0Q434</accession>
<reference evidence="10 11" key="1">
    <citation type="submission" date="2024-01" db="EMBL/GenBank/DDBJ databases">
        <title>Genome assemblies of Stephania.</title>
        <authorList>
            <person name="Yang L."/>
        </authorList>
    </citation>
    <scope>NUCLEOTIDE SEQUENCE [LARGE SCALE GENOMIC DNA]</scope>
    <source>
        <strain evidence="10">JXDWG</strain>
        <tissue evidence="10">Leaf</tissue>
    </source>
</reference>
<dbReference type="GO" id="GO:0004674">
    <property type="term" value="F:protein serine/threonine kinase activity"/>
    <property type="evidence" value="ECO:0007669"/>
    <property type="project" value="UniProtKB-KW"/>
</dbReference>
<dbReference type="AlphaFoldDB" id="A0AAP0Q434"/>
<protein>
    <recommendedName>
        <fullName evidence="1">non-specific serine/threonine protein kinase</fullName>
        <ecNumber evidence="1">2.7.11.1</ecNumber>
    </recommendedName>
</protein>
<dbReference type="FunFam" id="3.30.200.20:FF:000140">
    <property type="entry name" value="Leucine-rich repeat receptor-like protein kinase"/>
    <property type="match status" value="1"/>
</dbReference>
<comment type="catalytic activity">
    <reaction evidence="7">
        <text>L-threonyl-[protein] + ATP = O-phospho-L-threonyl-[protein] + ADP + H(+)</text>
        <dbReference type="Rhea" id="RHEA:46608"/>
        <dbReference type="Rhea" id="RHEA-COMP:11060"/>
        <dbReference type="Rhea" id="RHEA-COMP:11605"/>
        <dbReference type="ChEBI" id="CHEBI:15378"/>
        <dbReference type="ChEBI" id="CHEBI:30013"/>
        <dbReference type="ChEBI" id="CHEBI:30616"/>
        <dbReference type="ChEBI" id="CHEBI:61977"/>
        <dbReference type="ChEBI" id="CHEBI:456216"/>
        <dbReference type="EC" id="2.7.11.1"/>
    </reaction>
</comment>
<keyword evidence="3" id="KW-0808">Transferase</keyword>
<keyword evidence="2" id="KW-0723">Serine/threonine-protein kinase</keyword>
<keyword evidence="11" id="KW-1185">Reference proteome</keyword>
<dbReference type="PROSITE" id="PS00108">
    <property type="entry name" value="PROTEIN_KINASE_ST"/>
    <property type="match status" value="1"/>
</dbReference>
<keyword evidence="5" id="KW-0418">Kinase</keyword>
<organism evidence="10 11">
    <name type="scientific">Stephania cephalantha</name>
    <dbReference type="NCBI Taxonomy" id="152367"/>
    <lineage>
        <taxon>Eukaryota</taxon>
        <taxon>Viridiplantae</taxon>
        <taxon>Streptophyta</taxon>
        <taxon>Embryophyta</taxon>
        <taxon>Tracheophyta</taxon>
        <taxon>Spermatophyta</taxon>
        <taxon>Magnoliopsida</taxon>
        <taxon>Ranunculales</taxon>
        <taxon>Menispermaceae</taxon>
        <taxon>Menispermoideae</taxon>
        <taxon>Cissampelideae</taxon>
        <taxon>Stephania</taxon>
    </lineage>
</organism>
<dbReference type="Pfam" id="PF00069">
    <property type="entry name" value="Pkinase"/>
    <property type="match status" value="1"/>
</dbReference>
<sequence>MHATINPTLLFQFTKLLGIAAKQNTFSYEELRSATEDFMSGNKLGEGGFGPVYKGTLSDEKVVAVKQLSVTSHQGKSQFVAEIATVSAVQHRNLVKLHGCCIEGDKRLLVCEYLENKSLDQALFGESILHLDWLTRYNIILGTARGLAYRHEESRIRVVHRDIKASNILLDADLVPKISNFGLAELYDDKKTHISTRLA</sequence>
<comment type="caution">
    <text evidence="10">The sequence shown here is derived from an EMBL/GenBank/DDBJ whole genome shotgun (WGS) entry which is preliminary data.</text>
</comment>
<evidence type="ECO:0000256" key="1">
    <source>
        <dbReference type="ARBA" id="ARBA00012513"/>
    </source>
</evidence>
<dbReference type="FunFam" id="1.10.510.10:FF:001023">
    <property type="entry name" value="Os07g0541700 protein"/>
    <property type="match status" value="1"/>
</dbReference>
<evidence type="ECO:0000256" key="2">
    <source>
        <dbReference type="ARBA" id="ARBA00022527"/>
    </source>
</evidence>
<keyword evidence="4" id="KW-0547">Nucleotide-binding</keyword>
<dbReference type="PROSITE" id="PS50011">
    <property type="entry name" value="PROTEIN_KINASE_DOM"/>
    <property type="match status" value="1"/>
</dbReference>
<dbReference type="InterPro" id="IPR052059">
    <property type="entry name" value="CR_Ser/Thr_kinase"/>
</dbReference>
<evidence type="ECO:0000259" key="9">
    <source>
        <dbReference type="PROSITE" id="PS50011"/>
    </source>
</evidence>
<gene>
    <name evidence="10" type="ORF">Scep_001791</name>
</gene>
<dbReference type="SMART" id="SM00220">
    <property type="entry name" value="S_TKc"/>
    <property type="match status" value="1"/>
</dbReference>
<evidence type="ECO:0000256" key="8">
    <source>
        <dbReference type="ARBA" id="ARBA00048679"/>
    </source>
</evidence>
<name>A0AAP0Q434_9MAGN</name>
<dbReference type="InterPro" id="IPR008271">
    <property type="entry name" value="Ser/Thr_kinase_AS"/>
</dbReference>
<evidence type="ECO:0000256" key="3">
    <source>
        <dbReference type="ARBA" id="ARBA00022679"/>
    </source>
</evidence>
<feature type="domain" description="Protein kinase" evidence="9">
    <location>
        <begin position="38"/>
        <end position="199"/>
    </location>
</feature>
<dbReference type="Proteomes" id="UP001419268">
    <property type="component" value="Unassembled WGS sequence"/>
</dbReference>
<dbReference type="Gene3D" id="3.30.200.20">
    <property type="entry name" value="Phosphorylase Kinase, domain 1"/>
    <property type="match status" value="1"/>
</dbReference>
<evidence type="ECO:0000256" key="4">
    <source>
        <dbReference type="ARBA" id="ARBA00022741"/>
    </source>
</evidence>